<keyword evidence="5" id="KW-0539">Nucleus</keyword>
<dbReference type="InterPro" id="IPR002589">
    <property type="entry name" value="Macro_dom"/>
</dbReference>
<dbReference type="GO" id="GO:0010629">
    <property type="term" value="P:negative regulation of gene expression"/>
    <property type="evidence" value="ECO:0007669"/>
    <property type="project" value="TreeGrafter"/>
</dbReference>
<keyword evidence="3 7" id="KW-0808">Transferase</keyword>
<dbReference type="InterPro" id="IPR043472">
    <property type="entry name" value="Macro_dom-like"/>
</dbReference>
<dbReference type="GO" id="GO:0005737">
    <property type="term" value="C:cytoplasm"/>
    <property type="evidence" value="ECO:0007669"/>
    <property type="project" value="TreeGrafter"/>
</dbReference>
<dbReference type="SUPFAM" id="SSF56399">
    <property type="entry name" value="ADP-ribosylation"/>
    <property type="match status" value="1"/>
</dbReference>
<evidence type="ECO:0000313" key="10">
    <source>
        <dbReference type="Ensembl" id="ENSOMEP00000014849.1"/>
    </source>
</evidence>
<reference evidence="10" key="1">
    <citation type="submission" date="2025-08" db="UniProtKB">
        <authorList>
            <consortium name="Ensembl"/>
        </authorList>
    </citation>
    <scope>IDENTIFICATION</scope>
</reference>
<evidence type="ECO:0000256" key="5">
    <source>
        <dbReference type="ARBA" id="ARBA00023242"/>
    </source>
</evidence>
<dbReference type="InterPro" id="IPR052056">
    <property type="entry name" value="Mono-ARTD/PARP"/>
</dbReference>
<dbReference type="AlphaFoldDB" id="A0A3B3CB63"/>
<comment type="subcellular location">
    <subcellularLocation>
        <location evidence="1">Nucleus</location>
    </subcellularLocation>
</comment>
<dbReference type="PANTHER" id="PTHR14453:SF107">
    <property type="entry name" value="POLY [ADP-RIBOSE] POLYMERASE"/>
    <property type="match status" value="1"/>
</dbReference>
<dbReference type="STRING" id="30732.ENSOMEP00000014849"/>
<dbReference type="Pfam" id="PF00644">
    <property type="entry name" value="PARP"/>
    <property type="match status" value="1"/>
</dbReference>
<dbReference type="GO" id="GO:0005634">
    <property type="term" value="C:nucleus"/>
    <property type="evidence" value="ECO:0007669"/>
    <property type="project" value="UniProtKB-SubCell"/>
</dbReference>
<proteinExistence type="inferred from homology"/>
<dbReference type="GeneTree" id="ENSGT00940000154311"/>
<dbReference type="Gene3D" id="3.40.220.10">
    <property type="entry name" value="Leucine Aminopeptidase, subunit E, domain 1"/>
    <property type="match status" value="1"/>
</dbReference>
<dbReference type="PaxDb" id="30732-ENSOMEP00000014849"/>
<feature type="domain" description="PARP catalytic" evidence="8">
    <location>
        <begin position="136"/>
        <end position="338"/>
    </location>
</feature>
<dbReference type="FunFam" id="3.90.228.10:FF:000008">
    <property type="entry name" value="Poly [ADP-ribose] polymerase"/>
    <property type="match status" value="1"/>
</dbReference>
<reference evidence="10" key="2">
    <citation type="submission" date="2025-09" db="UniProtKB">
        <authorList>
            <consortium name="Ensembl"/>
        </authorList>
    </citation>
    <scope>IDENTIFICATION</scope>
</reference>
<dbReference type="SUPFAM" id="SSF52949">
    <property type="entry name" value="Macro domain-like"/>
    <property type="match status" value="1"/>
</dbReference>
<name>A0A3B3CB63_ORYME</name>
<dbReference type="Pfam" id="PF01661">
    <property type="entry name" value="Macro"/>
    <property type="match status" value="1"/>
</dbReference>
<evidence type="ECO:0000259" key="9">
    <source>
        <dbReference type="PROSITE" id="PS51154"/>
    </source>
</evidence>
<dbReference type="EC" id="2.4.2.-" evidence="7"/>
<dbReference type="OMA" id="KEPHIRY"/>
<dbReference type="Proteomes" id="UP000261560">
    <property type="component" value="Unplaced"/>
</dbReference>
<comment type="similarity">
    <text evidence="6">Belongs to the ARTD/PARP family.</text>
</comment>
<evidence type="ECO:0000313" key="11">
    <source>
        <dbReference type="Proteomes" id="UP000261560"/>
    </source>
</evidence>
<dbReference type="GO" id="GO:1990404">
    <property type="term" value="F:NAD+-protein mono-ADP-ribosyltransferase activity"/>
    <property type="evidence" value="ECO:0007669"/>
    <property type="project" value="TreeGrafter"/>
</dbReference>
<dbReference type="InterPro" id="IPR012317">
    <property type="entry name" value="Poly(ADP-ribose)pol_cat_dom"/>
</dbReference>
<organism evidence="10 11">
    <name type="scientific">Oryzias melastigma</name>
    <name type="common">Marine medaka</name>
    <dbReference type="NCBI Taxonomy" id="30732"/>
    <lineage>
        <taxon>Eukaryota</taxon>
        <taxon>Metazoa</taxon>
        <taxon>Chordata</taxon>
        <taxon>Craniata</taxon>
        <taxon>Vertebrata</taxon>
        <taxon>Euteleostomi</taxon>
        <taxon>Actinopterygii</taxon>
        <taxon>Neopterygii</taxon>
        <taxon>Teleostei</taxon>
        <taxon>Neoteleostei</taxon>
        <taxon>Acanthomorphata</taxon>
        <taxon>Ovalentaria</taxon>
        <taxon>Atherinomorphae</taxon>
        <taxon>Beloniformes</taxon>
        <taxon>Adrianichthyidae</taxon>
        <taxon>Oryziinae</taxon>
        <taxon>Oryzias</taxon>
    </lineage>
</organism>
<evidence type="ECO:0000256" key="2">
    <source>
        <dbReference type="ARBA" id="ARBA00022676"/>
    </source>
</evidence>
<keyword evidence="11" id="KW-1185">Reference proteome</keyword>
<dbReference type="GO" id="GO:0070212">
    <property type="term" value="P:protein poly-ADP-ribosylation"/>
    <property type="evidence" value="ECO:0007669"/>
    <property type="project" value="TreeGrafter"/>
</dbReference>
<evidence type="ECO:0000256" key="1">
    <source>
        <dbReference type="ARBA" id="ARBA00004123"/>
    </source>
</evidence>
<protein>
    <recommendedName>
        <fullName evidence="7">Poly [ADP-ribose] polymerase</fullName>
        <shortName evidence="7">PARP</shortName>
        <ecNumber evidence="7">2.4.2.-</ecNumber>
    </recommendedName>
</protein>
<dbReference type="PANTHER" id="PTHR14453">
    <property type="entry name" value="PARP/ZINC FINGER CCCH TYPE DOMAIN CONTAINING PROTEIN"/>
    <property type="match status" value="1"/>
</dbReference>
<dbReference type="GO" id="GO:0003950">
    <property type="term" value="F:NAD+ poly-ADP-ribosyltransferase activity"/>
    <property type="evidence" value="ECO:0007669"/>
    <property type="project" value="UniProtKB-UniRule"/>
</dbReference>
<evidence type="ECO:0000256" key="4">
    <source>
        <dbReference type="ARBA" id="ARBA00023027"/>
    </source>
</evidence>
<evidence type="ECO:0000259" key="8">
    <source>
        <dbReference type="PROSITE" id="PS51059"/>
    </source>
</evidence>
<evidence type="ECO:0000256" key="6">
    <source>
        <dbReference type="ARBA" id="ARBA00024347"/>
    </source>
</evidence>
<feature type="domain" description="Macro" evidence="9">
    <location>
        <begin position="25"/>
        <end position="172"/>
    </location>
</feature>
<dbReference type="PROSITE" id="PS51154">
    <property type="entry name" value="MACRO"/>
    <property type="match status" value="1"/>
</dbReference>
<dbReference type="Ensembl" id="ENSOMET00000022855.1">
    <property type="protein sequence ID" value="ENSOMEP00000014849.1"/>
    <property type="gene ID" value="ENSOMEG00000016380.1"/>
</dbReference>
<dbReference type="GO" id="GO:0003714">
    <property type="term" value="F:transcription corepressor activity"/>
    <property type="evidence" value="ECO:0007669"/>
    <property type="project" value="TreeGrafter"/>
</dbReference>
<sequence length="338" mass="38084">MNTCLKYDKLVLSLSAIFRSLSGDLDEVMMALGGNVQLHLVFGDITNETTDVVVNTTDFINFHNGIKGCIEQVYAKVNRGDIFVSQSGQFPCKAFFHVCGERDASLVEKLVCNIIYQCEKYGFESVAIPAICAGIFPLYWDSMTANESMKVVPLRQSSTEYKLVKESFKRTARQTVIKIERLQNIHLRRAYEAQKKHIAFKNKTLGGEREKTLYHGTTHENCNSIMKTGFNRRFAGQNATVYGEGTYFAVNASYSAQSTYSKPGADGSQLMFVVRVLTGVYAQGKSGMKVPPPRNAQQPNERCDSVVDNIYNPSMYVVFHDDQAYPDYLVTFREVFFK</sequence>
<evidence type="ECO:0000256" key="7">
    <source>
        <dbReference type="RuleBase" id="RU362114"/>
    </source>
</evidence>
<dbReference type="CDD" id="cd01439">
    <property type="entry name" value="TCCD_inducible_PARP_like"/>
    <property type="match status" value="1"/>
</dbReference>
<dbReference type="Gene3D" id="3.90.228.10">
    <property type="match status" value="1"/>
</dbReference>
<keyword evidence="2 7" id="KW-0328">Glycosyltransferase</keyword>
<keyword evidence="4 7" id="KW-0520">NAD</keyword>
<accession>A0A3B3CB63</accession>
<evidence type="ECO:0000256" key="3">
    <source>
        <dbReference type="ARBA" id="ARBA00022679"/>
    </source>
</evidence>
<dbReference type="PROSITE" id="PS51059">
    <property type="entry name" value="PARP_CATALYTIC"/>
    <property type="match status" value="1"/>
</dbReference>